<dbReference type="EMBL" id="BAAAGX010000004">
    <property type="protein sequence ID" value="GAA0224547.1"/>
    <property type="molecule type" value="Genomic_DNA"/>
</dbReference>
<proteinExistence type="predicted"/>
<dbReference type="PANTHER" id="PTHR40050">
    <property type="entry name" value="INNER SPORE COAT PROTEIN H"/>
    <property type="match status" value="1"/>
</dbReference>
<name>A0ABN0TL80_9ACTN</name>
<dbReference type="InterPro" id="IPR014867">
    <property type="entry name" value="Spore_coat_CotH_CotH2/3/7"/>
</dbReference>
<gene>
    <name evidence="2" type="ORF">GCM10009539_07110</name>
</gene>
<comment type="caution">
    <text evidence="2">The sequence shown here is derived from an EMBL/GenBank/DDBJ whole genome shotgun (WGS) entry which is preliminary data.</text>
</comment>
<feature type="compositionally biased region" description="Gly residues" evidence="1">
    <location>
        <begin position="243"/>
        <end position="263"/>
    </location>
</feature>
<evidence type="ECO:0000313" key="2">
    <source>
        <dbReference type="EMBL" id="GAA0224547.1"/>
    </source>
</evidence>
<keyword evidence="3" id="KW-1185">Reference proteome</keyword>
<dbReference type="PANTHER" id="PTHR40050:SF1">
    <property type="entry name" value="INNER SPORE COAT PROTEIN H"/>
    <property type="match status" value="1"/>
</dbReference>
<evidence type="ECO:0008006" key="4">
    <source>
        <dbReference type="Google" id="ProtNLM"/>
    </source>
</evidence>
<accession>A0ABN0TL80</accession>
<dbReference type="Proteomes" id="UP001500967">
    <property type="component" value="Unassembled WGS sequence"/>
</dbReference>
<evidence type="ECO:0000313" key="3">
    <source>
        <dbReference type="Proteomes" id="UP001500967"/>
    </source>
</evidence>
<feature type="region of interest" description="Disordered" evidence="1">
    <location>
        <begin position="223"/>
        <end position="263"/>
    </location>
</feature>
<evidence type="ECO:0000256" key="1">
    <source>
        <dbReference type="SAM" id="MobiDB-lite"/>
    </source>
</evidence>
<organism evidence="2 3">
    <name type="scientific">Cryptosporangium japonicum</name>
    <dbReference type="NCBI Taxonomy" id="80872"/>
    <lineage>
        <taxon>Bacteria</taxon>
        <taxon>Bacillati</taxon>
        <taxon>Actinomycetota</taxon>
        <taxon>Actinomycetes</taxon>
        <taxon>Cryptosporangiales</taxon>
        <taxon>Cryptosporangiaceae</taxon>
        <taxon>Cryptosporangium</taxon>
    </lineage>
</organism>
<protein>
    <recommendedName>
        <fullName evidence="4">Spore coat protein CotH</fullName>
    </recommendedName>
</protein>
<dbReference type="RefSeq" id="WP_344647263.1">
    <property type="nucleotide sequence ID" value="NZ_BAAAGX010000004.1"/>
</dbReference>
<sequence length="346" mass="37440">MPGGFGGRSSLKAEEPEKLPWLIRIDEFVDGRRYQGHRDLAVRVSGMGGGSSVLNEAVSLNVLATAGEVAQKYAYTSFTVNGRPTTARLVVEHPDETFTDRIGDDGVLYKSLASSSFTDQGNDQTDYQDDFQQITKKGSQDLQPVINLIRWVTTASDEEFTAKLGDYVDVESLANYVAVQNLIANFDDMSGPGKNYYLWYDLTTKKFSVVGWDYNLTFSGSATTGPHESTTMGGGNFPRQGGQQQGGQQQGGQRGGPGGGIGGNTLKERFLAGAAFTDVYENAYRELYQKIYGSGTALTALDQITTVVENTKGSDATTLATESNQLTTFLQERTKSLATDEVIAQG</sequence>
<dbReference type="Pfam" id="PF08757">
    <property type="entry name" value="CotH"/>
    <property type="match status" value="1"/>
</dbReference>
<reference evidence="2 3" key="1">
    <citation type="journal article" date="2019" name="Int. J. Syst. Evol. Microbiol.">
        <title>The Global Catalogue of Microorganisms (GCM) 10K type strain sequencing project: providing services to taxonomists for standard genome sequencing and annotation.</title>
        <authorList>
            <consortium name="The Broad Institute Genomics Platform"/>
            <consortium name="The Broad Institute Genome Sequencing Center for Infectious Disease"/>
            <person name="Wu L."/>
            <person name="Ma J."/>
        </authorList>
    </citation>
    <scope>NUCLEOTIDE SEQUENCE [LARGE SCALE GENOMIC DNA]</scope>
    <source>
        <strain evidence="2 3">JCM 10425</strain>
    </source>
</reference>